<feature type="transmembrane region" description="Helical" evidence="12">
    <location>
        <begin position="382"/>
        <end position="403"/>
    </location>
</feature>
<keyword evidence="9" id="KW-0406">Ion transport</keyword>
<keyword evidence="10 12" id="KW-0472">Membrane</keyword>
<dbReference type="PANTHER" id="PTHR10110">
    <property type="entry name" value="SODIUM/HYDROGEN EXCHANGER"/>
    <property type="match status" value="1"/>
</dbReference>
<keyword evidence="3" id="KW-0813">Transport</keyword>
<dbReference type="Gene3D" id="6.10.140.1330">
    <property type="match status" value="1"/>
</dbReference>
<reference evidence="14 15" key="1">
    <citation type="submission" date="2018-05" db="EMBL/GenBank/DDBJ databases">
        <title>Mucilaginibacter hurinus sp. nov., isolated from briquette warehouse soil.</title>
        <authorList>
            <person name="Choi L."/>
        </authorList>
    </citation>
    <scope>NUCLEOTIDE SEQUENCE [LARGE SCALE GENOMIC DNA]</scope>
    <source>
        <strain evidence="14 15">ZR32</strain>
    </source>
</reference>
<keyword evidence="8" id="KW-0915">Sodium</keyword>
<comment type="similarity">
    <text evidence="2">Belongs to the monovalent cation:proton antiporter 1 (CPA1) transporter (TC 2.A.36) family.</text>
</comment>
<keyword evidence="7 12" id="KW-1133">Transmembrane helix</keyword>
<evidence type="ECO:0000259" key="13">
    <source>
        <dbReference type="Pfam" id="PF00999"/>
    </source>
</evidence>
<organism evidence="14 15">
    <name type="scientific">Mucilaginibacter hurinus</name>
    <dbReference type="NCBI Taxonomy" id="2201324"/>
    <lineage>
        <taxon>Bacteria</taxon>
        <taxon>Pseudomonadati</taxon>
        <taxon>Bacteroidota</taxon>
        <taxon>Sphingobacteriia</taxon>
        <taxon>Sphingobacteriales</taxon>
        <taxon>Sphingobacteriaceae</taxon>
        <taxon>Mucilaginibacter</taxon>
    </lineage>
</organism>
<dbReference type="GO" id="GO:0015386">
    <property type="term" value="F:potassium:proton antiporter activity"/>
    <property type="evidence" value="ECO:0007669"/>
    <property type="project" value="TreeGrafter"/>
</dbReference>
<feature type="transmembrane region" description="Helical" evidence="12">
    <location>
        <begin position="235"/>
        <end position="257"/>
    </location>
</feature>
<evidence type="ECO:0000256" key="8">
    <source>
        <dbReference type="ARBA" id="ARBA00023053"/>
    </source>
</evidence>
<keyword evidence="15" id="KW-1185">Reference proteome</keyword>
<feature type="transmembrane region" description="Helical" evidence="12">
    <location>
        <begin position="317"/>
        <end position="342"/>
    </location>
</feature>
<keyword evidence="5" id="KW-1003">Cell membrane</keyword>
<dbReference type="EMBL" id="QGDC01000002">
    <property type="protein sequence ID" value="RCH55966.1"/>
    <property type="molecule type" value="Genomic_DNA"/>
</dbReference>
<feature type="transmembrane region" description="Helical" evidence="12">
    <location>
        <begin position="29"/>
        <end position="50"/>
    </location>
</feature>
<gene>
    <name evidence="14" type="ORF">DJ568_04230</name>
</gene>
<dbReference type="Pfam" id="PF00999">
    <property type="entry name" value="Na_H_Exchanger"/>
    <property type="match status" value="1"/>
</dbReference>
<dbReference type="GO" id="GO:0005886">
    <property type="term" value="C:plasma membrane"/>
    <property type="evidence" value="ECO:0007669"/>
    <property type="project" value="UniProtKB-SubCell"/>
</dbReference>
<evidence type="ECO:0000256" key="7">
    <source>
        <dbReference type="ARBA" id="ARBA00022989"/>
    </source>
</evidence>
<evidence type="ECO:0000256" key="1">
    <source>
        <dbReference type="ARBA" id="ARBA00004651"/>
    </source>
</evidence>
<comment type="caution">
    <text evidence="14">The sequence shown here is derived from an EMBL/GenBank/DDBJ whole genome shotgun (WGS) entry which is preliminary data.</text>
</comment>
<evidence type="ECO:0000313" key="14">
    <source>
        <dbReference type="EMBL" id="RCH55966.1"/>
    </source>
</evidence>
<dbReference type="GO" id="GO:0015385">
    <property type="term" value="F:sodium:proton antiporter activity"/>
    <property type="evidence" value="ECO:0007669"/>
    <property type="project" value="InterPro"/>
</dbReference>
<feature type="transmembrane region" description="Helical" evidence="12">
    <location>
        <begin position="99"/>
        <end position="121"/>
    </location>
</feature>
<comment type="subcellular location">
    <subcellularLocation>
        <location evidence="1">Cell membrane</location>
        <topology evidence="1">Multi-pass membrane protein</topology>
    </subcellularLocation>
</comment>
<keyword evidence="4" id="KW-0050">Antiport</keyword>
<evidence type="ECO:0000256" key="6">
    <source>
        <dbReference type="ARBA" id="ARBA00022692"/>
    </source>
</evidence>
<dbReference type="RefSeq" id="WP_114004003.1">
    <property type="nucleotide sequence ID" value="NZ_QGDC01000002.1"/>
</dbReference>
<evidence type="ECO:0000256" key="11">
    <source>
        <dbReference type="ARBA" id="ARBA00023201"/>
    </source>
</evidence>
<evidence type="ECO:0000256" key="9">
    <source>
        <dbReference type="ARBA" id="ARBA00023065"/>
    </source>
</evidence>
<dbReference type="GO" id="GO:0098719">
    <property type="term" value="P:sodium ion import across plasma membrane"/>
    <property type="evidence" value="ECO:0007669"/>
    <property type="project" value="TreeGrafter"/>
</dbReference>
<protein>
    <submittedName>
        <fullName evidence="14">Sodium:proton antiporter</fullName>
    </submittedName>
</protein>
<feature type="transmembrane region" description="Helical" evidence="12">
    <location>
        <begin position="6"/>
        <end position="22"/>
    </location>
</feature>
<accession>A0A367GSZ3</accession>
<dbReference type="GO" id="GO:0051453">
    <property type="term" value="P:regulation of intracellular pH"/>
    <property type="evidence" value="ECO:0007669"/>
    <property type="project" value="TreeGrafter"/>
</dbReference>
<proteinExistence type="inferred from homology"/>
<sequence>MDIFIIIALLITLSAIYSYINARMLNLPGTIGVLAVAITGSLLIITANQAAPGLAKNLTSLARNIDFSESVLNIMLGFLLFATAFRVDTRRLRREMKPVMMLSTLSVLLSTAIFGLLFHFAAQFFDIRVPMIYCFLFGALISPTDPVAVEGIMKGSKLPRHLETVVSGESLLNDGVGLVLFVIISEIARAGAENIVFSEVLLVFLQEVFGGIALGIISGFIAFRLMRSISDFQTIVLVSLALVMADSVIASVLHLSIPIAVVTAGLFAGSRSIDTDAKQHSHQSLEKFWELIDEMLNTVLFSMIGLQMINFPFIDNYWRTGCIAILMLLIARWFSIVLPLTFLRRTLNINYGSVNVLTWAGVRGGISIALALSLQIEARYKYLIIAATFFIVIFSVIFQGLTLKHLINYLYRKEQTSESTP</sequence>
<evidence type="ECO:0000256" key="4">
    <source>
        <dbReference type="ARBA" id="ARBA00022449"/>
    </source>
</evidence>
<evidence type="ECO:0000256" key="2">
    <source>
        <dbReference type="ARBA" id="ARBA00007367"/>
    </source>
</evidence>
<evidence type="ECO:0000256" key="12">
    <source>
        <dbReference type="SAM" id="Phobius"/>
    </source>
</evidence>
<keyword evidence="11" id="KW-0739">Sodium transport</keyword>
<dbReference type="InterPro" id="IPR006153">
    <property type="entry name" value="Cation/H_exchanger_TM"/>
</dbReference>
<feature type="transmembrane region" description="Helical" evidence="12">
    <location>
        <begin position="354"/>
        <end position="376"/>
    </location>
</feature>
<evidence type="ECO:0000313" key="15">
    <source>
        <dbReference type="Proteomes" id="UP000253209"/>
    </source>
</evidence>
<name>A0A367GSZ3_9SPHI</name>
<feature type="domain" description="Cation/H+ exchanger transmembrane" evidence="13">
    <location>
        <begin position="14"/>
        <end position="407"/>
    </location>
</feature>
<dbReference type="OrthoDB" id="9774146at2"/>
<keyword evidence="6 12" id="KW-0812">Transmembrane</keyword>
<dbReference type="AlphaFoldDB" id="A0A367GSZ3"/>
<dbReference type="Proteomes" id="UP000253209">
    <property type="component" value="Unassembled WGS sequence"/>
</dbReference>
<feature type="transmembrane region" description="Helical" evidence="12">
    <location>
        <begin position="70"/>
        <end position="87"/>
    </location>
</feature>
<dbReference type="PANTHER" id="PTHR10110:SF195">
    <property type="entry name" value="NA(+)_H(+) ANTIPORTER NHAS2"/>
    <property type="match status" value="1"/>
</dbReference>
<evidence type="ECO:0000256" key="10">
    <source>
        <dbReference type="ARBA" id="ARBA00023136"/>
    </source>
</evidence>
<dbReference type="InterPro" id="IPR018422">
    <property type="entry name" value="Cation/H_exchanger_CPA1"/>
</dbReference>
<feature type="transmembrane region" description="Helical" evidence="12">
    <location>
        <begin position="200"/>
        <end position="223"/>
    </location>
</feature>
<evidence type="ECO:0000256" key="5">
    <source>
        <dbReference type="ARBA" id="ARBA00022475"/>
    </source>
</evidence>
<evidence type="ECO:0000256" key="3">
    <source>
        <dbReference type="ARBA" id="ARBA00022448"/>
    </source>
</evidence>